<sequence>MLCVPAVTDRLLRALIAPGGAAARTPAVRQVLVLLLAREACQLLPGAAGAGSGPGAGAGAGAGGGGDAASAAAGCGGGGAPSRLPHQPPRPRRAPSPMGTRWCSIAPPPPPPLPTPPPPTPPCLTLLSTRSTRRRRRPRRRRVALVTCRYVLWGRFCRVIHNVI</sequence>
<dbReference type="AlphaFoldDB" id="A0A1X6PAG4"/>
<dbReference type="EMBL" id="KV918826">
    <property type="protein sequence ID" value="OSX77848.1"/>
    <property type="molecule type" value="Genomic_DNA"/>
</dbReference>
<gene>
    <name evidence="2" type="ORF">BU14_0130s0003</name>
</gene>
<name>A0A1X6PAG4_PORUM</name>
<organism evidence="2 3">
    <name type="scientific">Porphyra umbilicalis</name>
    <name type="common">Purple laver</name>
    <name type="synonym">Red alga</name>
    <dbReference type="NCBI Taxonomy" id="2786"/>
    <lineage>
        <taxon>Eukaryota</taxon>
        <taxon>Rhodophyta</taxon>
        <taxon>Bangiophyceae</taxon>
        <taxon>Bangiales</taxon>
        <taxon>Bangiaceae</taxon>
        <taxon>Porphyra</taxon>
    </lineage>
</organism>
<evidence type="ECO:0000313" key="3">
    <source>
        <dbReference type="Proteomes" id="UP000218209"/>
    </source>
</evidence>
<dbReference type="Proteomes" id="UP000218209">
    <property type="component" value="Unassembled WGS sequence"/>
</dbReference>
<evidence type="ECO:0000313" key="2">
    <source>
        <dbReference type="EMBL" id="OSX77848.1"/>
    </source>
</evidence>
<feature type="compositionally biased region" description="Pro residues" evidence="1">
    <location>
        <begin position="106"/>
        <end position="122"/>
    </location>
</feature>
<protein>
    <submittedName>
        <fullName evidence="2">Uncharacterized protein</fullName>
    </submittedName>
</protein>
<reference evidence="2 3" key="1">
    <citation type="submission" date="2017-03" db="EMBL/GenBank/DDBJ databases">
        <title>WGS assembly of Porphyra umbilicalis.</title>
        <authorList>
            <person name="Brawley S.H."/>
            <person name="Blouin N.A."/>
            <person name="Ficko-Blean E."/>
            <person name="Wheeler G.L."/>
            <person name="Lohr M."/>
            <person name="Goodson H.V."/>
            <person name="Jenkins J.W."/>
            <person name="Blaby-Haas C.E."/>
            <person name="Helliwell K.E."/>
            <person name="Chan C."/>
            <person name="Marriage T."/>
            <person name="Bhattacharya D."/>
            <person name="Klein A.S."/>
            <person name="Badis Y."/>
            <person name="Brodie J."/>
            <person name="Cao Y."/>
            <person name="Collen J."/>
            <person name="Dittami S.M."/>
            <person name="Gachon C.M."/>
            <person name="Green B.R."/>
            <person name="Karpowicz S."/>
            <person name="Kim J.W."/>
            <person name="Kudahl U."/>
            <person name="Lin S."/>
            <person name="Michel G."/>
            <person name="Mittag M."/>
            <person name="Olson B.J."/>
            <person name="Pangilinan J."/>
            <person name="Peng Y."/>
            <person name="Qiu H."/>
            <person name="Shu S."/>
            <person name="Singer J.T."/>
            <person name="Smith A.G."/>
            <person name="Sprecher B.N."/>
            <person name="Wagner V."/>
            <person name="Wang W."/>
            <person name="Wang Z.-Y."/>
            <person name="Yan J."/>
            <person name="Yarish C."/>
            <person name="Zoeuner-Riek S."/>
            <person name="Zhuang Y."/>
            <person name="Zou Y."/>
            <person name="Lindquist E.A."/>
            <person name="Grimwood J."/>
            <person name="Barry K."/>
            <person name="Rokhsar D.S."/>
            <person name="Schmutz J."/>
            <person name="Stiller J.W."/>
            <person name="Grossman A.R."/>
            <person name="Prochnik S.E."/>
        </authorList>
    </citation>
    <scope>NUCLEOTIDE SEQUENCE [LARGE SCALE GENOMIC DNA]</scope>
    <source>
        <strain evidence="2">4086291</strain>
    </source>
</reference>
<accession>A0A1X6PAG4</accession>
<evidence type="ECO:0000256" key="1">
    <source>
        <dbReference type="SAM" id="MobiDB-lite"/>
    </source>
</evidence>
<proteinExistence type="predicted"/>
<feature type="compositionally biased region" description="Gly residues" evidence="1">
    <location>
        <begin position="48"/>
        <end position="67"/>
    </location>
</feature>
<feature type="compositionally biased region" description="Basic residues" evidence="1">
    <location>
        <begin position="131"/>
        <end position="140"/>
    </location>
</feature>
<feature type="region of interest" description="Disordered" evidence="1">
    <location>
        <begin position="47"/>
        <end position="140"/>
    </location>
</feature>
<keyword evidence="3" id="KW-1185">Reference proteome</keyword>